<dbReference type="EMBL" id="CAUYUJ010000217">
    <property type="protein sequence ID" value="CAK0789298.1"/>
    <property type="molecule type" value="Genomic_DNA"/>
</dbReference>
<accession>A0ABN9PGJ9</accession>
<organism evidence="1 2">
    <name type="scientific">Prorocentrum cordatum</name>
    <dbReference type="NCBI Taxonomy" id="2364126"/>
    <lineage>
        <taxon>Eukaryota</taxon>
        <taxon>Sar</taxon>
        <taxon>Alveolata</taxon>
        <taxon>Dinophyceae</taxon>
        <taxon>Prorocentrales</taxon>
        <taxon>Prorocentraceae</taxon>
        <taxon>Prorocentrum</taxon>
    </lineage>
</organism>
<dbReference type="Proteomes" id="UP001189429">
    <property type="component" value="Unassembled WGS sequence"/>
</dbReference>
<comment type="caution">
    <text evidence="1">The sequence shown here is derived from an EMBL/GenBank/DDBJ whole genome shotgun (WGS) entry which is preliminary data.</text>
</comment>
<sequence>IPSRFDGQALVRGHLRLRAVGAVGGHRPGLPAAGAAAARLAGGAGAVRLAGRRAGHRAGRAG</sequence>
<protein>
    <submittedName>
        <fullName evidence="1">Uncharacterized protein</fullName>
    </submittedName>
</protein>
<evidence type="ECO:0000313" key="2">
    <source>
        <dbReference type="Proteomes" id="UP001189429"/>
    </source>
</evidence>
<proteinExistence type="predicted"/>
<reference evidence="1" key="1">
    <citation type="submission" date="2023-10" db="EMBL/GenBank/DDBJ databases">
        <authorList>
            <person name="Chen Y."/>
            <person name="Shah S."/>
            <person name="Dougan E. K."/>
            <person name="Thang M."/>
            <person name="Chan C."/>
        </authorList>
    </citation>
    <scope>NUCLEOTIDE SEQUENCE [LARGE SCALE GENOMIC DNA]</scope>
</reference>
<name>A0ABN9PGJ9_9DINO</name>
<evidence type="ECO:0000313" key="1">
    <source>
        <dbReference type="EMBL" id="CAK0789298.1"/>
    </source>
</evidence>
<feature type="non-terminal residue" evidence="1">
    <location>
        <position position="1"/>
    </location>
</feature>
<keyword evidence="2" id="KW-1185">Reference proteome</keyword>
<gene>
    <name evidence="1" type="ORF">PCOR1329_LOCUS920</name>
</gene>
<feature type="non-terminal residue" evidence="1">
    <location>
        <position position="62"/>
    </location>
</feature>